<dbReference type="PANTHER" id="PTHR22607">
    <property type="entry name" value="DELETED IN ORAL CANCER 1/CDK2-ASSOCIATED PROTEIN 1"/>
    <property type="match status" value="1"/>
</dbReference>
<evidence type="ECO:0000256" key="2">
    <source>
        <dbReference type="ARBA" id="ARBA00008485"/>
    </source>
</evidence>
<evidence type="ECO:0000256" key="5">
    <source>
        <dbReference type="SAM" id="MobiDB-lite"/>
    </source>
</evidence>
<evidence type="ECO:0000256" key="4">
    <source>
        <dbReference type="ARBA" id="ARBA00023242"/>
    </source>
</evidence>
<name>A0ABN8Q6A2_9CNID</name>
<proteinExistence type="inferred from homology"/>
<dbReference type="Gene3D" id="6.10.140.1300">
    <property type="match status" value="1"/>
</dbReference>
<gene>
    <name evidence="6" type="ORF">PLOB_00002425</name>
</gene>
<protein>
    <recommendedName>
        <fullName evidence="8">Cyclin-dependent kinase 2-associated protein 2</fullName>
    </recommendedName>
</protein>
<dbReference type="InterPro" id="IPR017266">
    <property type="entry name" value="DOC_1/2"/>
</dbReference>
<dbReference type="Proteomes" id="UP001159405">
    <property type="component" value="Unassembled WGS sequence"/>
</dbReference>
<feature type="region of interest" description="Disordered" evidence="5">
    <location>
        <begin position="264"/>
        <end position="291"/>
    </location>
</feature>
<organism evidence="6 7">
    <name type="scientific">Porites lobata</name>
    <dbReference type="NCBI Taxonomy" id="104759"/>
    <lineage>
        <taxon>Eukaryota</taxon>
        <taxon>Metazoa</taxon>
        <taxon>Cnidaria</taxon>
        <taxon>Anthozoa</taxon>
        <taxon>Hexacorallia</taxon>
        <taxon>Scleractinia</taxon>
        <taxon>Fungiina</taxon>
        <taxon>Poritidae</taxon>
        <taxon>Porites</taxon>
    </lineage>
</organism>
<evidence type="ECO:0000256" key="1">
    <source>
        <dbReference type="ARBA" id="ARBA00004123"/>
    </source>
</evidence>
<keyword evidence="7" id="KW-1185">Reference proteome</keyword>
<comment type="subcellular location">
    <subcellularLocation>
        <location evidence="1">Nucleus</location>
    </subcellularLocation>
</comment>
<comment type="similarity">
    <text evidence="2">Belongs to the CDK2AP family.</text>
</comment>
<keyword evidence="3" id="KW-0597">Phosphoprotein</keyword>
<comment type="caution">
    <text evidence="6">The sequence shown here is derived from an EMBL/GenBank/DDBJ whole genome shotgun (WGS) entry which is preliminary data.</text>
</comment>
<dbReference type="EMBL" id="CALNXK010000109">
    <property type="protein sequence ID" value="CAH3157888.1"/>
    <property type="molecule type" value="Genomic_DNA"/>
</dbReference>
<evidence type="ECO:0000313" key="7">
    <source>
        <dbReference type="Proteomes" id="UP001159405"/>
    </source>
</evidence>
<accession>A0ABN8Q6A2</accession>
<dbReference type="PANTHER" id="PTHR22607:SF3">
    <property type="entry name" value="CDK2-ASSOCIATED PROTEIN 1, ISOFORM B"/>
    <property type="match status" value="1"/>
</dbReference>
<sequence>MARSDFCTKSTSSVHLRDLDKLVSSFNEERRAVDMKNRKLVSGDCQKRDRVEYMSVGTLSSTNEQEAASFEERFDGTVIEGAIKNEVAFDLTLGSESDPAIDIQYSKNSLNLISELCDRLITASLPNNSKHCVSQPSRNETWATPIANATRKLEPAYDQTMLSPEGDGPAKCSSCSRGSATQNAATMQVSPLMIRTNVAMNKSNDGITAPLGMELSKTEADKEAENNSTKEIGDYADQMPLDSCPQPIAAISRMQEMLERISPPLGRGAITNQRTAEDRDSVSSDDSLQSTSACEIAVGSSSATPASVQSSVAPSQNSPGKYSELLAVIEELGKDIRPTYAGSKNAAERLKKGIMHARVLVRECLVETDRCARQ</sequence>
<evidence type="ECO:0008006" key="8">
    <source>
        <dbReference type="Google" id="ProtNLM"/>
    </source>
</evidence>
<evidence type="ECO:0000313" key="6">
    <source>
        <dbReference type="EMBL" id="CAH3157888.1"/>
    </source>
</evidence>
<evidence type="ECO:0000256" key="3">
    <source>
        <dbReference type="ARBA" id="ARBA00022553"/>
    </source>
</evidence>
<reference evidence="6 7" key="1">
    <citation type="submission" date="2022-05" db="EMBL/GenBank/DDBJ databases">
        <authorList>
            <consortium name="Genoscope - CEA"/>
            <person name="William W."/>
        </authorList>
    </citation>
    <scope>NUCLEOTIDE SEQUENCE [LARGE SCALE GENOMIC DNA]</scope>
</reference>
<dbReference type="Pfam" id="PF09806">
    <property type="entry name" value="CDK2AP"/>
    <property type="match status" value="1"/>
</dbReference>
<feature type="region of interest" description="Disordered" evidence="5">
    <location>
        <begin position="218"/>
        <end position="241"/>
    </location>
</feature>
<keyword evidence="4" id="KW-0539">Nucleus</keyword>